<accession>A0A085LP03</accession>
<evidence type="ECO:0000256" key="1">
    <source>
        <dbReference type="SAM" id="MobiDB-lite"/>
    </source>
</evidence>
<dbReference type="EMBL" id="KL363357">
    <property type="protein sequence ID" value="KFD46699.1"/>
    <property type="molecule type" value="Genomic_DNA"/>
</dbReference>
<proteinExistence type="predicted"/>
<dbReference type="Proteomes" id="UP000030764">
    <property type="component" value="Unassembled WGS sequence"/>
</dbReference>
<reference evidence="2 3" key="1">
    <citation type="journal article" date="2014" name="Nat. Genet.">
        <title>Genome and transcriptome of the porcine whipworm Trichuris suis.</title>
        <authorList>
            <person name="Jex A.R."/>
            <person name="Nejsum P."/>
            <person name="Schwarz E.M."/>
            <person name="Hu L."/>
            <person name="Young N.D."/>
            <person name="Hall R.S."/>
            <person name="Korhonen P.K."/>
            <person name="Liao S."/>
            <person name="Thamsborg S."/>
            <person name="Xia J."/>
            <person name="Xu P."/>
            <person name="Wang S."/>
            <person name="Scheerlinck J.P."/>
            <person name="Hofmann A."/>
            <person name="Sternberg P.W."/>
            <person name="Wang J."/>
            <person name="Gasser R.B."/>
        </authorList>
    </citation>
    <scope>NUCLEOTIDE SEQUENCE [LARGE SCALE GENOMIC DNA]</scope>
    <source>
        <strain evidence="2">DCEP-RM93M</strain>
    </source>
</reference>
<dbReference type="AlphaFoldDB" id="A0A085LP03"/>
<feature type="region of interest" description="Disordered" evidence="1">
    <location>
        <begin position="1"/>
        <end position="20"/>
    </location>
</feature>
<sequence>MPQRNMRTSPYTVRPHPSQTGELNLDRIVVNLSTSPLNEQDKDILSKGENFVPTPKNLPLVDIIASVEHSLSSVDPQKAYG</sequence>
<keyword evidence="3" id="KW-1185">Reference proteome</keyword>
<gene>
    <name evidence="2" type="ORF">M513_12409</name>
</gene>
<evidence type="ECO:0000313" key="2">
    <source>
        <dbReference type="EMBL" id="KFD46699.1"/>
    </source>
</evidence>
<name>A0A085LP03_9BILA</name>
<organism evidence="2 3">
    <name type="scientific">Trichuris suis</name>
    <name type="common">pig whipworm</name>
    <dbReference type="NCBI Taxonomy" id="68888"/>
    <lineage>
        <taxon>Eukaryota</taxon>
        <taxon>Metazoa</taxon>
        <taxon>Ecdysozoa</taxon>
        <taxon>Nematoda</taxon>
        <taxon>Enoplea</taxon>
        <taxon>Dorylaimia</taxon>
        <taxon>Trichinellida</taxon>
        <taxon>Trichuridae</taxon>
        <taxon>Trichuris</taxon>
    </lineage>
</organism>
<evidence type="ECO:0000313" key="3">
    <source>
        <dbReference type="Proteomes" id="UP000030764"/>
    </source>
</evidence>
<protein>
    <submittedName>
        <fullName evidence="2">Uncharacterized protein</fullName>
    </submittedName>
</protein>